<dbReference type="Gene3D" id="1.10.630.10">
    <property type="entry name" value="Cytochrome P450"/>
    <property type="match status" value="1"/>
</dbReference>
<evidence type="ECO:0000256" key="1">
    <source>
        <dbReference type="ARBA" id="ARBA00001971"/>
    </source>
</evidence>
<keyword evidence="5 9" id="KW-0560">Oxidoreductase</keyword>
<dbReference type="PANTHER" id="PTHR24296">
    <property type="entry name" value="CYTOCHROME P450"/>
    <property type="match status" value="1"/>
</dbReference>
<sequence length="521" mass="59706">MDVPSFPLPPPIAISLAVVILTVLVIRFRARRLGAEKKKRYHPVVTNFLNTLINFPRLHHYMTEFEHKHKSYRAYNVLIDYIITTDPANVEYILKTNFANYGKGWYHSGVLSDVLGDGIFAVDGEKWLHQRKVAGNELTTKVLKDFSSTVFKTNAVKLARIISEAATCNKVVEIQELFMKATLDAIVKILLGIELDTMYGTNEEGIRFAHAFDVANAMTIYRYVDFSWKIRRFLNIGSEALLRKSVQLIDQFIYNLIKRKIETDTSSEDELLALKKGDIISRLLKSPDADPKYLRDLILCLIAAGRDTTASTLTWFIYMLCKHPHIQEKVAREVREATNLKDSSRIDEVVATLTEEALEKMQYLHAALSETLRLYPSVPLNAKVCLADDTWPDGFSVKKGDFVGFHVYGMGRMKYLWGDDAEEFRPERWLDKNGIFQQESPFKFTAFNAGPRICIGRDFAYRQTKIMCATLVGCFKFKLSDEKWVAHYLTKISLHIDGGLYELFMKAILATQPSRFYLELN</sequence>
<evidence type="ECO:0000256" key="4">
    <source>
        <dbReference type="ARBA" id="ARBA00022723"/>
    </source>
</evidence>
<feature type="transmembrane region" description="Helical" evidence="10">
    <location>
        <begin position="12"/>
        <end position="30"/>
    </location>
</feature>
<evidence type="ECO:0000256" key="5">
    <source>
        <dbReference type="ARBA" id="ARBA00023002"/>
    </source>
</evidence>
<evidence type="ECO:0000256" key="7">
    <source>
        <dbReference type="ARBA" id="ARBA00023033"/>
    </source>
</evidence>
<dbReference type="InterPro" id="IPR036396">
    <property type="entry name" value="Cyt_P450_sf"/>
</dbReference>
<feature type="binding site" description="axial binding residue" evidence="8">
    <location>
        <position position="454"/>
    </location>
    <ligand>
        <name>heme</name>
        <dbReference type="ChEBI" id="CHEBI:30413"/>
    </ligand>
    <ligandPart>
        <name>Fe</name>
        <dbReference type="ChEBI" id="CHEBI:18248"/>
    </ligandPart>
</feature>
<dbReference type="GO" id="GO:0020037">
    <property type="term" value="F:heme binding"/>
    <property type="evidence" value="ECO:0007669"/>
    <property type="project" value="InterPro"/>
</dbReference>
<accession>A0A498KM11</accession>
<evidence type="ECO:0000256" key="2">
    <source>
        <dbReference type="ARBA" id="ARBA00010617"/>
    </source>
</evidence>
<comment type="cofactor">
    <cofactor evidence="1 8">
        <name>heme</name>
        <dbReference type="ChEBI" id="CHEBI:30413"/>
    </cofactor>
</comment>
<gene>
    <name evidence="11" type="ORF">DVH24_022660</name>
</gene>
<dbReference type="PRINTS" id="PR00463">
    <property type="entry name" value="EP450I"/>
</dbReference>
<keyword evidence="4 8" id="KW-0479">Metal-binding</keyword>
<evidence type="ECO:0000256" key="8">
    <source>
        <dbReference type="PIRSR" id="PIRSR602401-1"/>
    </source>
</evidence>
<evidence type="ECO:0000256" key="6">
    <source>
        <dbReference type="ARBA" id="ARBA00023004"/>
    </source>
</evidence>
<dbReference type="Proteomes" id="UP000290289">
    <property type="component" value="Chromosome 1"/>
</dbReference>
<dbReference type="PROSITE" id="PS00086">
    <property type="entry name" value="CYTOCHROME_P450"/>
    <property type="match status" value="1"/>
</dbReference>
<evidence type="ECO:0000313" key="11">
    <source>
        <dbReference type="EMBL" id="RXI08516.1"/>
    </source>
</evidence>
<comment type="caution">
    <text evidence="11">The sequence shown here is derived from an EMBL/GenBank/DDBJ whole genome shotgun (WGS) entry which is preliminary data.</text>
</comment>
<dbReference type="PRINTS" id="PR00385">
    <property type="entry name" value="P450"/>
</dbReference>
<keyword evidence="7 9" id="KW-0503">Monooxygenase</keyword>
<dbReference type="InterPro" id="IPR002401">
    <property type="entry name" value="Cyt_P450_E_grp-I"/>
</dbReference>
<evidence type="ECO:0008006" key="13">
    <source>
        <dbReference type="Google" id="ProtNLM"/>
    </source>
</evidence>
<keyword evidence="6 8" id="KW-0408">Iron</keyword>
<dbReference type="GO" id="GO:0006629">
    <property type="term" value="P:lipid metabolic process"/>
    <property type="evidence" value="ECO:0007669"/>
    <property type="project" value="UniProtKB-ARBA"/>
</dbReference>
<proteinExistence type="inferred from homology"/>
<dbReference type="InterPro" id="IPR001128">
    <property type="entry name" value="Cyt_P450"/>
</dbReference>
<dbReference type="InterPro" id="IPR017972">
    <property type="entry name" value="Cyt_P450_CS"/>
</dbReference>
<dbReference type="CDD" id="cd11064">
    <property type="entry name" value="CYP86A"/>
    <property type="match status" value="1"/>
</dbReference>
<name>A0A498KM11_MALDO</name>
<organism evidence="11 12">
    <name type="scientific">Malus domestica</name>
    <name type="common">Apple</name>
    <name type="synonym">Pyrus malus</name>
    <dbReference type="NCBI Taxonomy" id="3750"/>
    <lineage>
        <taxon>Eukaryota</taxon>
        <taxon>Viridiplantae</taxon>
        <taxon>Streptophyta</taxon>
        <taxon>Embryophyta</taxon>
        <taxon>Tracheophyta</taxon>
        <taxon>Spermatophyta</taxon>
        <taxon>Magnoliopsida</taxon>
        <taxon>eudicotyledons</taxon>
        <taxon>Gunneridae</taxon>
        <taxon>Pentapetalae</taxon>
        <taxon>rosids</taxon>
        <taxon>fabids</taxon>
        <taxon>Rosales</taxon>
        <taxon>Rosaceae</taxon>
        <taxon>Amygdaloideae</taxon>
        <taxon>Maleae</taxon>
        <taxon>Malus</taxon>
    </lineage>
</organism>
<keyword evidence="10" id="KW-0472">Membrane</keyword>
<dbReference type="GO" id="GO:0016705">
    <property type="term" value="F:oxidoreductase activity, acting on paired donors, with incorporation or reduction of molecular oxygen"/>
    <property type="evidence" value="ECO:0007669"/>
    <property type="project" value="InterPro"/>
</dbReference>
<keyword evidence="10" id="KW-0812">Transmembrane</keyword>
<evidence type="ECO:0000313" key="12">
    <source>
        <dbReference type="Proteomes" id="UP000290289"/>
    </source>
</evidence>
<keyword evidence="12" id="KW-1185">Reference proteome</keyword>
<dbReference type="EMBL" id="RDQH01000327">
    <property type="protein sequence ID" value="RXI08516.1"/>
    <property type="molecule type" value="Genomic_DNA"/>
</dbReference>
<evidence type="ECO:0000256" key="3">
    <source>
        <dbReference type="ARBA" id="ARBA00022617"/>
    </source>
</evidence>
<reference evidence="11 12" key="1">
    <citation type="submission" date="2018-10" db="EMBL/GenBank/DDBJ databases">
        <title>A high-quality apple genome assembly.</title>
        <authorList>
            <person name="Hu J."/>
        </authorList>
    </citation>
    <scope>NUCLEOTIDE SEQUENCE [LARGE SCALE GENOMIC DNA]</scope>
    <source>
        <strain evidence="12">cv. HFTH1</strain>
        <tissue evidence="11">Young leaf</tissue>
    </source>
</reference>
<keyword evidence="10" id="KW-1133">Transmembrane helix</keyword>
<dbReference type="STRING" id="3750.A0A498KM11"/>
<dbReference type="GO" id="GO:0004497">
    <property type="term" value="F:monooxygenase activity"/>
    <property type="evidence" value="ECO:0007669"/>
    <property type="project" value="UniProtKB-KW"/>
</dbReference>
<dbReference type="Pfam" id="PF00067">
    <property type="entry name" value="p450"/>
    <property type="match status" value="1"/>
</dbReference>
<dbReference type="GO" id="GO:0005506">
    <property type="term" value="F:iron ion binding"/>
    <property type="evidence" value="ECO:0007669"/>
    <property type="project" value="InterPro"/>
</dbReference>
<dbReference type="AlphaFoldDB" id="A0A498KM11"/>
<evidence type="ECO:0000256" key="9">
    <source>
        <dbReference type="RuleBase" id="RU000461"/>
    </source>
</evidence>
<dbReference type="SUPFAM" id="SSF48264">
    <property type="entry name" value="Cytochrome P450"/>
    <property type="match status" value="1"/>
</dbReference>
<protein>
    <recommendedName>
        <fullName evidence="13">Cytochrome P450</fullName>
    </recommendedName>
</protein>
<keyword evidence="3 8" id="KW-0349">Heme</keyword>
<evidence type="ECO:0000256" key="10">
    <source>
        <dbReference type="SAM" id="Phobius"/>
    </source>
</evidence>
<comment type="similarity">
    <text evidence="2 9">Belongs to the cytochrome P450 family.</text>
</comment>